<dbReference type="InterPro" id="IPR007387">
    <property type="entry name" value="TRAP_DctQ"/>
</dbReference>
<dbReference type="GO" id="GO:0015740">
    <property type="term" value="P:C4-dicarboxylate transport"/>
    <property type="evidence" value="ECO:0007669"/>
    <property type="project" value="TreeGrafter"/>
</dbReference>
<dbReference type="InterPro" id="IPR055348">
    <property type="entry name" value="DctQ"/>
</dbReference>
<feature type="transmembrane region" description="Helical" evidence="9">
    <location>
        <begin position="92"/>
        <end position="113"/>
    </location>
</feature>
<keyword evidence="12" id="KW-1185">Reference proteome</keyword>
<protein>
    <recommendedName>
        <fullName evidence="9">TRAP transporter small permease protein</fullName>
    </recommendedName>
</protein>
<dbReference type="GO" id="GO:0022857">
    <property type="term" value="F:transmembrane transporter activity"/>
    <property type="evidence" value="ECO:0007669"/>
    <property type="project" value="UniProtKB-UniRule"/>
</dbReference>
<comment type="subcellular location">
    <subcellularLocation>
        <location evidence="1 9">Cell inner membrane</location>
        <topology evidence="1 9">Multi-pass membrane protein</topology>
    </subcellularLocation>
</comment>
<feature type="domain" description="Tripartite ATP-independent periplasmic transporters DctQ component" evidence="10">
    <location>
        <begin position="26"/>
        <end position="150"/>
    </location>
</feature>
<evidence type="ECO:0000256" key="5">
    <source>
        <dbReference type="ARBA" id="ARBA00022692"/>
    </source>
</evidence>
<evidence type="ECO:0000256" key="4">
    <source>
        <dbReference type="ARBA" id="ARBA00022519"/>
    </source>
</evidence>
<evidence type="ECO:0000256" key="2">
    <source>
        <dbReference type="ARBA" id="ARBA00022448"/>
    </source>
</evidence>
<feature type="transmembrane region" description="Helical" evidence="9">
    <location>
        <begin position="43"/>
        <end position="60"/>
    </location>
</feature>
<dbReference type="GO" id="GO:0005886">
    <property type="term" value="C:plasma membrane"/>
    <property type="evidence" value="ECO:0007669"/>
    <property type="project" value="UniProtKB-SubCell"/>
</dbReference>
<organism evidence="11 12">
    <name type="scientific">Prosthecodimorpha hirschii</name>
    <dbReference type="NCBI Taxonomy" id="665126"/>
    <lineage>
        <taxon>Bacteria</taxon>
        <taxon>Pseudomonadati</taxon>
        <taxon>Pseudomonadota</taxon>
        <taxon>Alphaproteobacteria</taxon>
        <taxon>Hyphomicrobiales</taxon>
        <taxon>Ancalomicrobiaceae</taxon>
        <taxon>Prosthecodimorpha</taxon>
    </lineage>
</organism>
<dbReference type="Proteomes" id="UP000048984">
    <property type="component" value="Unassembled WGS sequence"/>
</dbReference>
<evidence type="ECO:0000259" key="10">
    <source>
        <dbReference type="Pfam" id="PF04290"/>
    </source>
</evidence>
<keyword evidence="2 9" id="KW-0813">Transport</keyword>
<evidence type="ECO:0000256" key="9">
    <source>
        <dbReference type="RuleBase" id="RU369079"/>
    </source>
</evidence>
<dbReference type="EMBL" id="LJYW01000001">
    <property type="protein sequence ID" value="KPL51289.1"/>
    <property type="molecule type" value="Genomic_DNA"/>
</dbReference>
<accession>A0A0N8GEE4</accession>
<comment type="function">
    <text evidence="9">Part of the tripartite ATP-independent periplasmic (TRAP) transport system.</text>
</comment>
<dbReference type="PANTHER" id="PTHR35011:SF2">
    <property type="entry name" value="2,3-DIKETO-L-GULONATE TRAP TRANSPORTER SMALL PERMEASE PROTEIN YIAM"/>
    <property type="match status" value="1"/>
</dbReference>
<evidence type="ECO:0000256" key="6">
    <source>
        <dbReference type="ARBA" id="ARBA00022989"/>
    </source>
</evidence>
<keyword evidence="4 9" id="KW-0997">Cell inner membrane</keyword>
<keyword evidence="6 9" id="KW-1133">Transmembrane helix</keyword>
<sequence>MQKLFDLSGLAASLLAHVTRVILGVIVLLVLYDVAARNLARPIAWSASAIEILLIYVAFLPMPALVRHKGHVCADFLRHALPDAARRGAEKLVCLLCIGICAYLGLVAFQLLLENLQSGDYDVRSFDVPRWTIYLPMVIGLWLSVIEFIRFLTGADSLYAIDARDIEGF</sequence>
<feature type="transmembrane region" description="Helical" evidence="9">
    <location>
        <begin position="133"/>
        <end position="152"/>
    </location>
</feature>
<keyword evidence="3" id="KW-1003">Cell membrane</keyword>
<dbReference type="Pfam" id="PF04290">
    <property type="entry name" value="DctQ"/>
    <property type="match status" value="1"/>
</dbReference>
<keyword evidence="5 9" id="KW-0812">Transmembrane</keyword>
<dbReference type="PANTHER" id="PTHR35011">
    <property type="entry name" value="2,3-DIKETO-L-GULONATE TRAP TRANSPORTER SMALL PERMEASE PROTEIN YIAM"/>
    <property type="match status" value="1"/>
</dbReference>
<evidence type="ECO:0000313" key="12">
    <source>
        <dbReference type="Proteomes" id="UP000048984"/>
    </source>
</evidence>
<feature type="transmembrane region" description="Helical" evidence="9">
    <location>
        <begin position="7"/>
        <end position="31"/>
    </location>
</feature>
<evidence type="ECO:0000256" key="8">
    <source>
        <dbReference type="ARBA" id="ARBA00038436"/>
    </source>
</evidence>
<evidence type="ECO:0000313" key="11">
    <source>
        <dbReference type="EMBL" id="KPL51289.1"/>
    </source>
</evidence>
<evidence type="ECO:0000256" key="3">
    <source>
        <dbReference type="ARBA" id="ARBA00022475"/>
    </source>
</evidence>
<reference evidence="11 12" key="1">
    <citation type="submission" date="2015-09" db="EMBL/GenBank/DDBJ databases">
        <authorList>
            <consortium name="Swine Surveillance"/>
        </authorList>
    </citation>
    <scope>NUCLEOTIDE SEQUENCE [LARGE SCALE GENOMIC DNA]</scope>
    <source>
        <strain evidence="11 12">16</strain>
    </source>
</reference>
<dbReference type="AlphaFoldDB" id="A0A0N8GEE4"/>
<evidence type="ECO:0000256" key="7">
    <source>
        <dbReference type="ARBA" id="ARBA00023136"/>
    </source>
</evidence>
<comment type="similarity">
    <text evidence="8 9">Belongs to the TRAP transporter small permease family.</text>
</comment>
<gene>
    <name evidence="11" type="ORF">ABB55_02840</name>
</gene>
<comment type="subunit">
    <text evidence="9">The complex comprises the extracytoplasmic solute receptor protein and the two transmembrane proteins.</text>
</comment>
<reference evidence="11 12" key="2">
    <citation type="submission" date="2015-10" db="EMBL/GenBank/DDBJ databases">
        <title>Draft Genome Sequence of Prosthecomicrobium hirschii ATCC 27832.</title>
        <authorList>
            <person name="Daniel J."/>
            <person name="Givan S.A."/>
            <person name="Brun Y.V."/>
            <person name="Brown P.J."/>
        </authorList>
    </citation>
    <scope>NUCLEOTIDE SEQUENCE [LARGE SCALE GENOMIC DNA]</scope>
    <source>
        <strain evidence="11 12">16</strain>
    </source>
</reference>
<evidence type="ECO:0000256" key="1">
    <source>
        <dbReference type="ARBA" id="ARBA00004429"/>
    </source>
</evidence>
<name>A0A0N8GEE4_9HYPH</name>
<dbReference type="STRING" id="665126.ABB55_02840"/>
<comment type="caution">
    <text evidence="11">The sequence shown here is derived from an EMBL/GenBank/DDBJ whole genome shotgun (WGS) entry which is preliminary data.</text>
</comment>
<keyword evidence="7 9" id="KW-0472">Membrane</keyword>
<proteinExistence type="inferred from homology"/>
<dbReference type="RefSeq" id="WP_054357452.1">
    <property type="nucleotide sequence ID" value="NZ_LJYW01000001.1"/>
</dbReference>